<organism evidence="1 2">
    <name type="scientific">Streptomyces achromogenes</name>
    <dbReference type="NCBI Taxonomy" id="67255"/>
    <lineage>
        <taxon>Bacteria</taxon>
        <taxon>Bacillati</taxon>
        <taxon>Actinomycetota</taxon>
        <taxon>Actinomycetes</taxon>
        <taxon>Kitasatosporales</taxon>
        <taxon>Streptomycetaceae</taxon>
        <taxon>Streptomyces</taxon>
    </lineage>
</organism>
<protein>
    <recommendedName>
        <fullName evidence="3">Transposase</fullName>
    </recommendedName>
</protein>
<evidence type="ECO:0000313" key="2">
    <source>
        <dbReference type="Proteomes" id="UP001622557"/>
    </source>
</evidence>
<dbReference type="EMBL" id="CP108164">
    <property type="protein sequence ID" value="WTQ79087.1"/>
    <property type="molecule type" value="Genomic_DNA"/>
</dbReference>
<dbReference type="RefSeq" id="WP_268691430.1">
    <property type="nucleotide sequence ID" value="NZ_CP108164.1"/>
</dbReference>
<reference evidence="1 2" key="1">
    <citation type="submission" date="2022-10" db="EMBL/GenBank/DDBJ databases">
        <title>The complete genomes of actinobacterial strains from the NBC collection.</title>
        <authorList>
            <person name="Joergensen T.S."/>
            <person name="Alvarez Arevalo M."/>
            <person name="Sterndorff E.B."/>
            <person name="Faurdal D."/>
            <person name="Vuksanovic O."/>
            <person name="Mourched A.-S."/>
            <person name="Charusanti P."/>
            <person name="Shaw S."/>
            <person name="Blin K."/>
            <person name="Weber T."/>
        </authorList>
    </citation>
    <scope>NUCLEOTIDE SEQUENCE [LARGE SCALE GENOMIC DNA]</scope>
    <source>
        <strain evidence="1 2">NBC_00156</strain>
    </source>
</reference>
<sequence length="44" mass="5271">MTEQYESQGHCRCCSKRDRPERAARWLGFLIRVAYEAVLNGWPW</sequence>
<name>A0ABZ1KIR3_STRAH</name>
<keyword evidence="2" id="KW-1185">Reference proteome</keyword>
<dbReference type="GeneID" id="97279095"/>
<gene>
    <name evidence="1" type="ORF">OG350_01690</name>
</gene>
<dbReference type="Proteomes" id="UP001622557">
    <property type="component" value="Chromosome"/>
</dbReference>
<proteinExistence type="predicted"/>
<accession>A0ABZ1KIR3</accession>
<evidence type="ECO:0000313" key="1">
    <source>
        <dbReference type="EMBL" id="WTQ79087.1"/>
    </source>
</evidence>
<evidence type="ECO:0008006" key="3">
    <source>
        <dbReference type="Google" id="ProtNLM"/>
    </source>
</evidence>